<sequence>MADSSPSVPKALLLLPPPPHPSAYSGLEASYRPPLSSSLRAVSKMPNSSSDAAILDIALPCPHLADRVARPRSKSYAQTQKLLAAVYKIICVICAQDSIELEGAGGVDFRVLLVALDREDGSVSEPQIPYGPVIDLPTLALHPERWHKLFSTEGEPGEGLLQQFSRLAAHNPRAPKGNLPVERVPGGIGLIHPGSNLQTDIGAVDIPHREYSAAAVGGTFDHLHAGHKLLLTMTAFLLEPDAQSHSMPRRLIVGITGEELLKNKKYAEFLEGWETRQQRVGAFLQATLGFPFTDQTLFREVRCDGSEPNEKVVKKHLGPNFIVECVEISDPFGPTITDESISALVVSAETRSGGKAVNTKRAERGWPDLAVFEVDVLDAEIGTASDSGKDAKLSEEYATKISSTGIRQQKAANAAKATAG</sequence>
<dbReference type="AlphaFoldDB" id="A0A165JG20"/>
<dbReference type="GO" id="GO:0015937">
    <property type="term" value="P:coenzyme A biosynthetic process"/>
    <property type="evidence" value="ECO:0007669"/>
    <property type="project" value="TreeGrafter"/>
</dbReference>
<evidence type="ECO:0000313" key="2">
    <source>
        <dbReference type="EMBL" id="KZF26188.1"/>
    </source>
</evidence>
<dbReference type="InterPro" id="IPR014729">
    <property type="entry name" value="Rossmann-like_a/b/a_fold"/>
</dbReference>
<dbReference type="RefSeq" id="XP_018191743.1">
    <property type="nucleotide sequence ID" value="XM_018336824.1"/>
</dbReference>
<keyword evidence="3" id="KW-1185">Reference proteome</keyword>
<evidence type="ECO:0000259" key="1">
    <source>
        <dbReference type="Pfam" id="PF01467"/>
    </source>
</evidence>
<name>A0A165JG20_XYLHT</name>
<feature type="domain" description="Cytidyltransferase-like" evidence="1">
    <location>
        <begin position="216"/>
        <end position="408"/>
    </location>
</feature>
<dbReference type="SUPFAM" id="SSF52374">
    <property type="entry name" value="Nucleotidylyl transferase"/>
    <property type="match status" value="1"/>
</dbReference>
<dbReference type="InParanoid" id="A0A165JG20"/>
<accession>A0A165JG20</accession>
<dbReference type="OrthoDB" id="330671at2759"/>
<dbReference type="PANTHER" id="PTHR10695:SF46">
    <property type="entry name" value="BIFUNCTIONAL COENZYME A SYNTHASE-RELATED"/>
    <property type="match status" value="1"/>
</dbReference>
<proteinExistence type="predicted"/>
<dbReference type="Gene3D" id="3.40.50.620">
    <property type="entry name" value="HUPs"/>
    <property type="match status" value="1"/>
</dbReference>
<dbReference type="PANTHER" id="PTHR10695">
    <property type="entry name" value="DEPHOSPHO-COA KINASE-RELATED"/>
    <property type="match status" value="1"/>
</dbReference>
<organism evidence="2 3">
    <name type="scientific">Xylona heveae (strain CBS 132557 / TC161)</name>
    <dbReference type="NCBI Taxonomy" id="1328760"/>
    <lineage>
        <taxon>Eukaryota</taxon>
        <taxon>Fungi</taxon>
        <taxon>Dikarya</taxon>
        <taxon>Ascomycota</taxon>
        <taxon>Pezizomycotina</taxon>
        <taxon>Xylonomycetes</taxon>
        <taxon>Xylonales</taxon>
        <taxon>Xylonaceae</taxon>
        <taxon>Xylona</taxon>
    </lineage>
</organism>
<protein>
    <recommendedName>
        <fullName evidence="1">Cytidyltransferase-like domain-containing protein</fullName>
    </recommendedName>
</protein>
<evidence type="ECO:0000313" key="3">
    <source>
        <dbReference type="Proteomes" id="UP000076632"/>
    </source>
</evidence>
<reference evidence="2 3" key="1">
    <citation type="journal article" date="2016" name="Fungal Biol.">
        <title>The genome of Xylona heveae provides a window into fungal endophytism.</title>
        <authorList>
            <person name="Gazis R."/>
            <person name="Kuo A."/>
            <person name="Riley R."/>
            <person name="LaButti K."/>
            <person name="Lipzen A."/>
            <person name="Lin J."/>
            <person name="Amirebrahimi M."/>
            <person name="Hesse C.N."/>
            <person name="Spatafora J.W."/>
            <person name="Henrissat B."/>
            <person name="Hainaut M."/>
            <person name="Grigoriev I.V."/>
            <person name="Hibbett D.S."/>
        </authorList>
    </citation>
    <scope>NUCLEOTIDE SEQUENCE [LARGE SCALE GENOMIC DNA]</scope>
    <source>
        <strain evidence="2 3">TC161</strain>
    </source>
</reference>
<dbReference type="GO" id="GO:0004140">
    <property type="term" value="F:dephospho-CoA kinase activity"/>
    <property type="evidence" value="ECO:0007669"/>
    <property type="project" value="TreeGrafter"/>
</dbReference>
<dbReference type="GeneID" id="28901961"/>
<dbReference type="EMBL" id="KV407454">
    <property type="protein sequence ID" value="KZF26188.1"/>
    <property type="molecule type" value="Genomic_DNA"/>
</dbReference>
<dbReference type="Proteomes" id="UP000076632">
    <property type="component" value="Unassembled WGS sequence"/>
</dbReference>
<dbReference type="InterPro" id="IPR004821">
    <property type="entry name" value="Cyt_trans-like"/>
</dbReference>
<dbReference type="OMA" id="VEIWDPF"/>
<dbReference type="Pfam" id="PF01467">
    <property type="entry name" value="CTP_transf_like"/>
    <property type="match status" value="1"/>
</dbReference>
<gene>
    <name evidence="2" type="ORF">L228DRAFT_7228</name>
</gene>
<dbReference type="STRING" id="1328760.A0A165JG20"/>